<dbReference type="Pfam" id="PF08568">
    <property type="entry name" value="Kinetochor_Ybp2"/>
    <property type="match status" value="1"/>
</dbReference>
<evidence type="ECO:0000313" key="3">
    <source>
        <dbReference type="Proteomes" id="UP000886523"/>
    </source>
</evidence>
<comment type="caution">
    <text evidence="2">The sequence shown here is derived from an EMBL/GenBank/DDBJ whole genome shotgun (WGS) entry which is preliminary data.</text>
</comment>
<feature type="region of interest" description="Disordered" evidence="1">
    <location>
        <begin position="107"/>
        <end position="128"/>
    </location>
</feature>
<name>A0A9P6DSC3_9AGAM</name>
<dbReference type="InterPro" id="IPR013877">
    <property type="entry name" value="YAP-bd/ALF4/Glomulin"/>
</dbReference>
<reference evidence="2" key="1">
    <citation type="journal article" date="2020" name="Nat. Commun.">
        <title>Large-scale genome sequencing of mycorrhizal fungi provides insights into the early evolution of symbiotic traits.</title>
        <authorList>
            <person name="Miyauchi S."/>
            <person name="Kiss E."/>
            <person name="Kuo A."/>
            <person name="Drula E."/>
            <person name="Kohler A."/>
            <person name="Sanchez-Garcia M."/>
            <person name="Morin E."/>
            <person name="Andreopoulos B."/>
            <person name="Barry K.W."/>
            <person name="Bonito G."/>
            <person name="Buee M."/>
            <person name="Carver A."/>
            <person name="Chen C."/>
            <person name="Cichocki N."/>
            <person name="Clum A."/>
            <person name="Culley D."/>
            <person name="Crous P.W."/>
            <person name="Fauchery L."/>
            <person name="Girlanda M."/>
            <person name="Hayes R.D."/>
            <person name="Keri Z."/>
            <person name="LaButti K."/>
            <person name="Lipzen A."/>
            <person name="Lombard V."/>
            <person name="Magnuson J."/>
            <person name="Maillard F."/>
            <person name="Murat C."/>
            <person name="Nolan M."/>
            <person name="Ohm R.A."/>
            <person name="Pangilinan J."/>
            <person name="Pereira M.F."/>
            <person name="Perotto S."/>
            <person name="Peter M."/>
            <person name="Pfister S."/>
            <person name="Riley R."/>
            <person name="Sitrit Y."/>
            <person name="Stielow J.B."/>
            <person name="Szollosi G."/>
            <person name="Zifcakova L."/>
            <person name="Stursova M."/>
            <person name="Spatafora J.W."/>
            <person name="Tedersoo L."/>
            <person name="Vaario L.M."/>
            <person name="Yamada A."/>
            <person name="Yan M."/>
            <person name="Wang P."/>
            <person name="Xu J."/>
            <person name="Bruns T."/>
            <person name="Baldrian P."/>
            <person name="Vilgalys R."/>
            <person name="Dunand C."/>
            <person name="Henrissat B."/>
            <person name="Grigoriev I.V."/>
            <person name="Hibbett D."/>
            <person name="Nagy L.G."/>
            <person name="Martin F.M."/>
        </authorList>
    </citation>
    <scope>NUCLEOTIDE SEQUENCE</scope>
    <source>
        <strain evidence="2">UP504</strain>
    </source>
</reference>
<gene>
    <name evidence="2" type="ORF">BS47DRAFT_1346160</name>
</gene>
<dbReference type="AlphaFoldDB" id="A0A9P6DSC3"/>
<accession>A0A9P6DSC3</accession>
<organism evidence="2 3">
    <name type="scientific">Hydnum rufescens UP504</name>
    <dbReference type="NCBI Taxonomy" id="1448309"/>
    <lineage>
        <taxon>Eukaryota</taxon>
        <taxon>Fungi</taxon>
        <taxon>Dikarya</taxon>
        <taxon>Basidiomycota</taxon>
        <taxon>Agaricomycotina</taxon>
        <taxon>Agaricomycetes</taxon>
        <taxon>Cantharellales</taxon>
        <taxon>Hydnaceae</taxon>
        <taxon>Hydnum</taxon>
    </lineage>
</organism>
<protein>
    <submittedName>
        <fullName evidence="2">Uncharacterized protein</fullName>
    </submittedName>
</protein>
<dbReference type="OrthoDB" id="5396786at2759"/>
<keyword evidence="3" id="KW-1185">Reference proteome</keyword>
<proteinExistence type="predicted"/>
<dbReference type="EMBL" id="MU128993">
    <property type="protein sequence ID" value="KAF9512002.1"/>
    <property type="molecule type" value="Genomic_DNA"/>
</dbReference>
<sequence>MHSTPSTRHIAFRLLSTLVQSHIHDDAIRLSTLLELITDEAFPQMRTAAIGLLRSTVLAALTSRKTQTPYTRSFLASPEMLYTVSPVILRPYPRDLFRPFIDLERGERGGNSNDSDDNNNNTNIAPPSRDELTLSFLRTFIDSPEPGRLTEALNFYYALLLADKKDQVSTK</sequence>
<evidence type="ECO:0000256" key="1">
    <source>
        <dbReference type="SAM" id="MobiDB-lite"/>
    </source>
</evidence>
<dbReference type="Proteomes" id="UP000886523">
    <property type="component" value="Unassembled WGS sequence"/>
</dbReference>
<evidence type="ECO:0000313" key="2">
    <source>
        <dbReference type="EMBL" id="KAF9512002.1"/>
    </source>
</evidence>